<feature type="non-terminal residue" evidence="2">
    <location>
        <position position="1"/>
    </location>
</feature>
<evidence type="ECO:0000256" key="1">
    <source>
        <dbReference type="SAM" id="MobiDB-lite"/>
    </source>
</evidence>
<sequence>ASSAAAPGIARRVRGACRRAGSGSWCPLPANVAATCAATGAGSGRRLRAWVRPVEADGRAPDAPDASRGCWRSGPETPRRSDHAAWPSPHRRSPAVLPCLRGQTPARRKAR</sequence>
<comment type="caution">
    <text evidence="2">The sequence shown here is derived from an EMBL/GenBank/DDBJ whole genome shotgun (WGS) entry which is preliminary data.</text>
</comment>
<accession>A0A699TYM9</accession>
<gene>
    <name evidence="2" type="ORF">Tci_886860</name>
</gene>
<dbReference type="EMBL" id="BKCJ011282665">
    <property type="protein sequence ID" value="GFD14891.1"/>
    <property type="molecule type" value="Genomic_DNA"/>
</dbReference>
<feature type="region of interest" description="Disordered" evidence="1">
    <location>
        <begin position="56"/>
        <end position="111"/>
    </location>
</feature>
<reference evidence="2" key="1">
    <citation type="journal article" date="2019" name="Sci. Rep.">
        <title>Draft genome of Tanacetum cinerariifolium, the natural source of mosquito coil.</title>
        <authorList>
            <person name="Yamashiro T."/>
            <person name="Shiraishi A."/>
            <person name="Satake H."/>
            <person name="Nakayama K."/>
        </authorList>
    </citation>
    <scope>NUCLEOTIDE SEQUENCE</scope>
</reference>
<organism evidence="2">
    <name type="scientific">Tanacetum cinerariifolium</name>
    <name type="common">Dalmatian daisy</name>
    <name type="synonym">Chrysanthemum cinerariifolium</name>
    <dbReference type="NCBI Taxonomy" id="118510"/>
    <lineage>
        <taxon>Eukaryota</taxon>
        <taxon>Viridiplantae</taxon>
        <taxon>Streptophyta</taxon>
        <taxon>Embryophyta</taxon>
        <taxon>Tracheophyta</taxon>
        <taxon>Spermatophyta</taxon>
        <taxon>Magnoliopsida</taxon>
        <taxon>eudicotyledons</taxon>
        <taxon>Gunneridae</taxon>
        <taxon>Pentapetalae</taxon>
        <taxon>asterids</taxon>
        <taxon>campanulids</taxon>
        <taxon>Asterales</taxon>
        <taxon>Asteraceae</taxon>
        <taxon>Asteroideae</taxon>
        <taxon>Anthemideae</taxon>
        <taxon>Anthemidinae</taxon>
        <taxon>Tanacetum</taxon>
    </lineage>
</organism>
<protein>
    <submittedName>
        <fullName evidence="2">Uncharacterized protein</fullName>
    </submittedName>
</protein>
<name>A0A699TYM9_TANCI</name>
<dbReference type="AlphaFoldDB" id="A0A699TYM9"/>
<proteinExistence type="predicted"/>
<evidence type="ECO:0000313" key="2">
    <source>
        <dbReference type="EMBL" id="GFD14891.1"/>
    </source>
</evidence>